<evidence type="ECO:0000256" key="1">
    <source>
        <dbReference type="SAM" id="Phobius"/>
    </source>
</evidence>
<dbReference type="PANTHER" id="PTHR14969">
    <property type="entry name" value="SPHINGOSINE-1-PHOSPHATE PHOSPHOHYDROLASE"/>
    <property type="match status" value="1"/>
</dbReference>
<dbReference type="AlphaFoldDB" id="A0A1X7MPT9"/>
<feature type="transmembrane region" description="Helical" evidence="1">
    <location>
        <begin position="146"/>
        <end position="168"/>
    </location>
</feature>
<keyword evidence="1" id="KW-0812">Transmembrane</keyword>
<dbReference type="EMBL" id="FXBJ01000002">
    <property type="protein sequence ID" value="SMH26351.1"/>
    <property type="molecule type" value="Genomic_DNA"/>
</dbReference>
<dbReference type="InterPro" id="IPR036938">
    <property type="entry name" value="PAP2/HPO_sf"/>
</dbReference>
<keyword evidence="1" id="KW-0472">Membrane</keyword>
<feature type="transmembrane region" description="Helical" evidence="1">
    <location>
        <begin position="174"/>
        <end position="192"/>
    </location>
</feature>
<feature type="domain" description="Phosphatidic acid phosphatase type 2/haloperoxidase" evidence="2">
    <location>
        <begin position="75"/>
        <end position="189"/>
    </location>
</feature>
<dbReference type="Gene3D" id="1.20.144.10">
    <property type="entry name" value="Phosphatidic acid phosphatase type 2/haloperoxidase"/>
    <property type="match status" value="2"/>
</dbReference>
<protein>
    <submittedName>
        <fullName evidence="3">Undecaprenyl-diphosphatase</fullName>
    </submittedName>
</protein>
<proteinExistence type="predicted"/>
<evidence type="ECO:0000313" key="4">
    <source>
        <dbReference type="Proteomes" id="UP000193435"/>
    </source>
</evidence>
<dbReference type="Pfam" id="PF01569">
    <property type="entry name" value="PAP2"/>
    <property type="match status" value="1"/>
</dbReference>
<evidence type="ECO:0000313" key="3">
    <source>
        <dbReference type="EMBL" id="SMH26351.1"/>
    </source>
</evidence>
<dbReference type="InterPro" id="IPR000326">
    <property type="entry name" value="PAP2/HPO"/>
</dbReference>
<gene>
    <name evidence="3" type="ORF">SAMN04488700_0064</name>
</gene>
<organism evidence="3 4">
    <name type="scientific">Carnobacterium iners</name>
    <dbReference type="NCBI Taxonomy" id="1073423"/>
    <lineage>
        <taxon>Bacteria</taxon>
        <taxon>Bacillati</taxon>
        <taxon>Bacillota</taxon>
        <taxon>Bacilli</taxon>
        <taxon>Lactobacillales</taxon>
        <taxon>Carnobacteriaceae</taxon>
        <taxon>Carnobacterium</taxon>
    </lineage>
</organism>
<dbReference type="STRING" id="1073423.SAMN04488700_0064"/>
<dbReference type="PANTHER" id="PTHR14969:SF13">
    <property type="entry name" value="AT30094P"/>
    <property type="match status" value="1"/>
</dbReference>
<dbReference type="SUPFAM" id="SSF48317">
    <property type="entry name" value="Acid phosphatase/Vanadium-dependent haloperoxidase"/>
    <property type="match status" value="1"/>
</dbReference>
<accession>A0A1X7MPT9</accession>
<dbReference type="Proteomes" id="UP000193435">
    <property type="component" value="Unassembled WGS sequence"/>
</dbReference>
<keyword evidence="1" id="KW-1133">Transmembrane helix</keyword>
<name>A0A1X7MPT9_9LACT</name>
<feature type="transmembrane region" description="Helical" evidence="1">
    <location>
        <begin position="75"/>
        <end position="98"/>
    </location>
</feature>
<dbReference type="CDD" id="cd03392">
    <property type="entry name" value="PAP2_like_2"/>
    <property type="match status" value="1"/>
</dbReference>
<feature type="transmembrane region" description="Helical" evidence="1">
    <location>
        <begin position="41"/>
        <end position="68"/>
    </location>
</feature>
<feature type="transmembrane region" description="Helical" evidence="1">
    <location>
        <begin position="118"/>
        <end position="139"/>
    </location>
</feature>
<evidence type="ECO:0000259" key="2">
    <source>
        <dbReference type="SMART" id="SM00014"/>
    </source>
</evidence>
<sequence length="197" mass="21917">MVFPTFCTVAFGVQSNSNWVTWFDQFITHSILSNASEKNTAFFVFITEFGGVPIMAILVLLFSFFLIWKSKKTNLAIWYILQSILGAGALNVLVKLIFQRERPAIEHLIMQGGFSFPSGHAMGSMICYGGFAFLIFHLYKKSTLSFIALIAAVLLILLIGLSRIYVGVHFPSDIIGGYLLGASWLALLIALFSKFIK</sequence>
<keyword evidence="4" id="KW-1185">Reference proteome</keyword>
<reference evidence="3 4" key="1">
    <citation type="submission" date="2017-04" db="EMBL/GenBank/DDBJ databases">
        <authorList>
            <person name="Afonso C.L."/>
            <person name="Miller P.J."/>
            <person name="Scott M.A."/>
            <person name="Spackman E."/>
            <person name="Goraichik I."/>
            <person name="Dimitrov K.M."/>
            <person name="Suarez D.L."/>
            <person name="Swayne D.E."/>
        </authorList>
    </citation>
    <scope>NUCLEOTIDE SEQUENCE [LARGE SCALE GENOMIC DNA]</scope>
    <source>
        <strain evidence="3 4">LMG26642</strain>
    </source>
</reference>
<dbReference type="SMART" id="SM00014">
    <property type="entry name" value="acidPPc"/>
    <property type="match status" value="1"/>
</dbReference>